<dbReference type="EC" id="1.1.1.205" evidence="13 19"/>
<feature type="binding site" evidence="13">
    <location>
        <position position="502"/>
    </location>
    <ligand>
        <name>K(+)</name>
        <dbReference type="ChEBI" id="CHEBI:29103"/>
        <note>ligand shared between two tetrameric partners</note>
    </ligand>
</feature>
<comment type="pathway">
    <text evidence="13 19">Purine metabolism; XMP biosynthesis via de novo pathway; XMP from IMP: step 1/1.</text>
</comment>
<evidence type="ECO:0000256" key="8">
    <source>
        <dbReference type="ARBA" id="ARBA00022958"/>
    </source>
</evidence>
<evidence type="ECO:0000256" key="14">
    <source>
        <dbReference type="PIRSR" id="PIRSR000130-1"/>
    </source>
</evidence>
<keyword evidence="11 17" id="KW-0129">CBS domain</keyword>
<proteinExistence type="inferred from homology"/>
<feature type="binding site" evidence="13">
    <location>
        <position position="446"/>
    </location>
    <ligand>
        <name>IMP</name>
        <dbReference type="ChEBI" id="CHEBI:58053"/>
    </ligand>
</feature>
<feature type="binding site" evidence="13 15">
    <location>
        <begin position="327"/>
        <end position="329"/>
    </location>
    <ligand>
        <name>NAD(+)</name>
        <dbReference type="ChEBI" id="CHEBI:57540"/>
    </ligand>
</feature>
<comment type="similarity">
    <text evidence="3 13 18">Belongs to the IMPDH/GMPR family.</text>
</comment>
<dbReference type="SUPFAM" id="SSF54631">
    <property type="entry name" value="CBS-domain pair"/>
    <property type="match status" value="1"/>
</dbReference>
<dbReference type="PROSITE" id="PS00487">
    <property type="entry name" value="IMP_DH_GMP_RED"/>
    <property type="match status" value="1"/>
</dbReference>
<dbReference type="InterPro" id="IPR046342">
    <property type="entry name" value="CBS_dom_sf"/>
</dbReference>
<evidence type="ECO:0000256" key="10">
    <source>
        <dbReference type="ARBA" id="ARBA00023027"/>
    </source>
</evidence>
<keyword evidence="5 13" id="KW-0479">Metal-binding</keyword>
<feature type="binding site" description="in other chain" evidence="13 16">
    <location>
        <position position="331"/>
    </location>
    <ligand>
        <name>K(+)</name>
        <dbReference type="ChEBI" id="CHEBI:29103"/>
        <note>ligand shared between two tetrameric partners</note>
    </ligand>
</feature>
<feature type="binding site" evidence="13">
    <location>
        <begin position="367"/>
        <end position="369"/>
    </location>
    <ligand>
        <name>IMP</name>
        <dbReference type="ChEBI" id="CHEBI:58053"/>
    </ligand>
</feature>
<dbReference type="Gene3D" id="3.20.20.70">
    <property type="entry name" value="Aldolase class I"/>
    <property type="match status" value="1"/>
</dbReference>
<evidence type="ECO:0000256" key="1">
    <source>
        <dbReference type="ARBA" id="ARBA00001958"/>
    </source>
</evidence>
<comment type="cofactor">
    <cofactor evidence="1 13">
        <name>K(+)</name>
        <dbReference type="ChEBI" id="CHEBI:29103"/>
    </cofactor>
</comment>
<dbReference type="GO" id="GO:0005737">
    <property type="term" value="C:cytoplasm"/>
    <property type="evidence" value="ECO:0007669"/>
    <property type="project" value="UniProtKB-SubCell"/>
</dbReference>
<dbReference type="EMBL" id="CAJNOJ010000027">
    <property type="protein sequence ID" value="CAF0873828.1"/>
    <property type="molecule type" value="Genomic_DNA"/>
</dbReference>
<dbReference type="PANTHER" id="PTHR11911">
    <property type="entry name" value="INOSINE-5-MONOPHOSPHATE DEHYDROGENASE RELATED"/>
    <property type="match status" value="1"/>
</dbReference>
<dbReference type="InterPro" id="IPR005990">
    <property type="entry name" value="IMP_DH"/>
</dbReference>
<comment type="caution">
    <text evidence="22">The sequence shown here is derived from an EMBL/GenBank/DDBJ whole genome shotgun (WGS) entry which is preliminary data.</text>
</comment>
<feature type="domain" description="CBS" evidence="20">
    <location>
        <begin position="116"/>
        <end position="175"/>
    </location>
</feature>
<protein>
    <recommendedName>
        <fullName evidence="13 19">Inosine-5'-monophosphate dehydrogenase</fullName>
        <shortName evidence="13">IMP dehydrogenase</shortName>
        <shortName evidence="13">IMPD</shortName>
        <shortName evidence="13">IMPDH</shortName>
        <ecNumber evidence="13 19">1.1.1.205</ecNumber>
    </recommendedName>
</protein>
<feature type="binding site" evidence="13">
    <location>
        <begin position="390"/>
        <end position="391"/>
    </location>
    <ligand>
        <name>IMP</name>
        <dbReference type="ChEBI" id="CHEBI:58053"/>
    </ligand>
</feature>
<feature type="binding site" description="in other chain" evidence="13 16">
    <location>
        <position position="334"/>
    </location>
    <ligand>
        <name>K(+)</name>
        <dbReference type="ChEBI" id="CHEBI:29103"/>
        <note>ligand shared between two tetrameric partners</note>
    </ligand>
</feature>
<sequence length="520" mass="56522">MHPNGHNQFTDDNEADNDGLTLKELFGRSGGLTYNDFIILPGFIDFSSDNVSLQSRLTKSITIKTPFISTPMDTVTESNMAIAMALNGGIGIIHHNCPVDYQVSEVRRVKRYEQGFITDPLVLAPTNTVADVYAIKKSHGFSGIPVTESGKINSKLLGLITFRDIDFLSKDQWSTIPVSQVMTPLDELITAKDDLTLKDAYSILQRSKKGKLPILDSDGNLVSLIARTDLEKNRDYPLTSKDSRRQLLCGAAIGTRKEDEKRLDALVQAGVDVVVLDSSQGNSIYQIDMIKRIKKLHPHIQVIAGNVVTQAQAKNLIEAGADALRVGMGSGSICITQEVMAVGRAQATAVFKVAEYARQFDIPVIADGGISCVGHIVKALTLGASCVMMGSLLAGTHEAPGDYYYQDGVRLKKYRGMGSLDAMNACQELSAASRYYSEADHIKVAQGVSGSVVDKGSVHRFIGGYLYTGVQKSLQDIGCQSIRQLHEASHTGAIKVEKRTASAQIEGGVHNLHSYEKRLF</sequence>
<feature type="binding site" description="in other chain" evidence="13 16">
    <location>
        <position position="329"/>
    </location>
    <ligand>
        <name>K(+)</name>
        <dbReference type="ChEBI" id="CHEBI:29103"/>
        <note>ligand shared between two tetrameric partners</note>
    </ligand>
</feature>
<evidence type="ECO:0000256" key="19">
    <source>
        <dbReference type="RuleBase" id="RU003928"/>
    </source>
</evidence>
<dbReference type="GO" id="GO:0006177">
    <property type="term" value="P:GMP biosynthetic process"/>
    <property type="evidence" value="ECO:0007669"/>
    <property type="project" value="UniProtKB-UniRule"/>
</dbReference>
<evidence type="ECO:0000256" key="4">
    <source>
        <dbReference type="ARBA" id="ARBA00022490"/>
    </source>
</evidence>
<dbReference type="HAMAP" id="MF_01964">
    <property type="entry name" value="IMPDH"/>
    <property type="match status" value="1"/>
</dbReference>
<dbReference type="PIRSF" id="PIRSF000130">
    <property type="entry name" value="IMPDH"/>
    <property type="match status" value="1"/>
</dbReference>
<dbReference type="NCBIfam" id="TIGR01302">
    <property type="entry name" value="IMP_dehydrog"/>
    <property type="match status" value="1"/>
</dbReference>
<dbReference type="SMART" id="SM01240">
    <property type="entry name" value="IMPDH"/>
    <property type="match status" value="1"/>
</dbReference>
<dbReference type="EMBL" id="CAJNOR010001613">
    <property type="protein sequence ID" value="CAF1172386.1"/>
    <property type="molecule type" value="Genomic_DNA"/>
</dbReference>
<evidence type="ECO:0000313" key="22">
    <source>
        <dbReference type="EMBL" id="CAF1172386.1"/>
    </source>
</evidence>
<keyword evidence="4 13" id="KW-0963">Cytoplasm</keyword>
<comment type="function">
    <text evidence="13">Catalyzes the conversion of inosine 5'-phosphate (IMP) to xanthosine 5'-phosphate (XMP), the first committed and rate-limiting step in the de novo synthesis of guanine nucleotides, and therefore plays an important role in the regulation of cell growth.</text>
</comment>
<dbReference type="FunFam" id="3.20.20.70:FF:000007">
    <property type="entry name" value="Chromosome 19 SCAF14664, whole genome shotgun sequence"/>
    <property type="match status" value="1"/>
</dbReference>
<organism evidence="22 23">
    <name type="scientific">Adineta ricciae</name>
    <name type="common">Rotifer</name>
    <dbReference type="NCBI Taxonomy" id="249248"/>
    <lineage>
        <taxon>Eukaryota</taxon>
        <taxon>Metazoa</taxon>
        <taxon>Spiralia</taxon>
        <taxon>Gnathifera</taxon>
        <taxon>Rotifera</taxon>
        <taxon>Eurotatoria</taxon>
        <taxon>Bdelloidea</taxon>
        <taxon>Adinetida</taxon>
        <taxon>Adinetidae</taxon>
        <taxon>Adineta</taxon>
    </lineage>
</organism>
<evidence type="ECO:0000256" key="12">
    <source>
        <dbReference type="ARBA" id="ARBA00048028"/>
    </source>
</evidence>
<evidence type="ECO:0000259" key="20">
    <source>
        <dbReference type="PROSITE" id="PS51371"/>
    </source>
</evidence>
<comment type="caution">
    <text evidence="13">Lacks conserved residue(s) required for the propagation of feature annotation.</text>
</comment>
<evidence type="ECO:0000256" key="13">
    <source>
        <dbReference type="HAMAP-Rule" id="MF_03156"/>
    </source>
</evidence>
<feature type="active site" description="Proton acceptor" evidence="13 14">
    <location>
        <position position="434"/>
    </location>
</feature>
<dbReference type="PROSITE" id="PS51371">
    <property type="entry name" value="CBS"/>
    <property type="match status" value="2"/>
</dbReference>
<evidence type="ECO:0000256" key="6">
    <source>
        <dbReference type="ARBA" id="ARBA00022749"/>
    </source>
</evidence>
<feature type="domain" description="CBS" evidence="20">
    <location>
        <begin position="182"/>
        <end position="240"/>
    </location>
</feature>
<comment type="catalytic activity">
    <reaction evidence="12 13 19">
        <text>IMP + NAD(+) + H2O = XMP + NADH + H(+)</text>
        <dbReference type="Rhea" id="RHEA:11708"/>
        <dbReference type="ChEBI" id="CHEBI:15377"/>
        <dbReference type="ChEBI" id="CHEBI:15378"/>
        <dbReference type="ChEBI" id="CHEBI:57464"/>
        <dbReference type="ChEBI" id="CHEBI:57540"/>
        <dbReference type="ChEBI" id="CHEBI:57945"/>
        <dbReference type="ChEBI" id="CHEBI:58053"/>
        <dbReference type="EC" id="1.1.1.205"/>
    </reaction>
</comment>
<evidence type="ECO:0000256" key="5">
    <source>
        <dbReference type="ARBA" id="ARBA00022723"/>
    </source>
</evidence>
<dbReference type="GO" id="GO:0000166">
    <property type="term" value="F:nucleotide binding"/>
    <property type="evidence" value="ECO:0007669"/>
    <property type="project" value="UniProtKB-UniRule"/>
</dbReference>
<dbReference type="InterPro" id="IPR013785">
    <property type="entry name" value="Aldolase_TIM"/>
</dbReference>
<dbReference type="GO" id="GO:0003938">
    <property type="term" value="F:IMP dehydrogenase activity"/>
    <property type="evidence" value="ECO:0007669"/>
    <property type="project" value="UniProtKB-UniRule"/>
</dbReference>
<evidence type="ECO:0000313" key="23">
    <source>
        <dbReference type="Proteomes" id="UP000663828"/>
    </source>
</evidence>
<dbReference type="Proteomes" id="UP000663828">
    <property type="component" value="Unassembled WGS sequence"/>
</dbReference>
<dbReference type="Pfam" id="PF00478">
    <property type="entry name" value="IMPDH"/>
    <property type="match status" value="1"/>
</dbReference>
<gene>
    <name evidence="21" type="ORF">EDS130_LOCUS8427</name>
    <name evidence="22" type="ORF">XAT740_LOCUS22107</name>
</gene>
<evidence type="ECO:0000256" key="16">
    <source>
        <dbReference type="PIRSR" id="PIRSR000130-4"/>
    </source>
</evidence>
<reference evidence="22" key="1">
    <citation type="submission" date="2021-02" db="EMBL/GenBank/DDBJ databases">
        <authorList>
            <person name="Nowell W R."/>
        </authorList>
    </citation>
    <scope>NUCLEOTIDE SEQUENCE</scope>
</reference>
<evidence type="ECO:0000256" key="7">
    <source>
        <dbReference type="ARBA" id="ARBA00022755"/>
    </source>
</evidence>
<dbReference type="Proteomes" id="UP000663852">
    <property type="component" value="Unassembled WGS sequence"/>
</dbReference>
<dbReference type="CDD" id="cd00381">
    <property type="entry name" value="IMPDH"/>
    <property type="match status" value="1"/>
</dbReference>
<dbReference type="GO" id="GO:0006183">
    <property type="term" value="P:GTP biosynthetic process"/>
    <property type="evidence" value="ECO:0007669"/>
    <property type="project" value="TreeGrafter"/>
</dbReference>
<dbReference type="OrthoDB" id="416622at2759"/>
<evidence type="ECO:0000256" key="18">
    <source>
        <dbReference type="RuleBase" id="RU003927"/>
    </source>
</evidence>
<feature type="binding site" evidence="13">
    <location>
        <begin position="414"/>
        <end position="418"/>
    </location>
    <ligand>
        <name>IMP</name>
        <dbReference type="ChEBI" id="CHEBI:58053"/>
    </ligand>
</feature>
<evidence type="ECO:0000313" key="21">
    <source>
        <dbReference type="EMBL" id="CAF0873828.1"/>
    </source>
</evidence>
<dbReference type="InterPro" id="IPR015875">
    <property type="entry name" value="IMP_DH/GMP_Rdtase_CS"/>
</dbReference>
<name>A0A814UCX8_ADIRI</name>
<keyword evidence="10 13" id="KW-0520">NAD</keyword>
<dbReference type="CDD" id="cd04601">
    <property type="entry name" value="CBS_pair_IMPDH"/>
    <property type="match status" value="1"/>
</dbReference>
<dbReference type="InterPro" id="IPR001093">
    <property type="entry name" value="IMP_DH_GMPRt"/>
</dbReference>
<evidence type="ECO:0000256" key="2">
    <source>
        <dbReference type="ARBA" id="ARBA00004496"/>
    </source>
</evidence>
<dbReference type="AlphaFoldDB" id="A0A814UCX8"/>
<dbReference type="Pfam" id="PF00571">
    <property type="entry name" value="CBS"/>
    <property type="match status" value="2"/>
</dbReference>
<keyword evidence="6 13" id="KW-0332">GMP biosynthesis</keyword>
<dbReference type="InterPro" id="IPR000644">
    <property type="entry name" value="CBS_dom"/>
</dbReference>
<accession>A0A814UCX8</accession>
<feature type="active site" description="Thioimidate intermediate" evidence="13 14">
    <location>
        <position position="334"/>
    </location>
</feature>
<feature type="binding site" evidence="13 15">
    <location>
        <begin position="277"/>
        <end position="279"/>
    </location>
    <ligand>
        <name>NAD(+)</name>
        <dbReference type="ChEBI" id="CHEBI:57540"/>
    </ligand>
</feature>
<dbReference type="GO" id="GO:0046872">
    <property type="term" value="F:metal ion binding"/>
    <property type="evidence" value="ECO:0007669"/>
    <property type="project" value="UniProtKB-UniRule"/>
</dbReference>
<comment type="subunit">
    <text evidence="13">Homotetramer.</text>
</comment>
<dbReference type="SUPFAM" id="SSF51412">
    <property type="entry name" value="Inosine monophosphate dehydrogenase (IMPDH)"/>
    <property type="match status" value="1"/>
</dbReference>
<evidence type="ECO:0000256" key="3">
    <source>
        <dbReference type="ARBA" id="ARBA00005502"/>
    </source>
</evidence>
<dbReference type="UniPathway" id="UPA00601">
    <property type="reaction ID" value="UER00295"/>
</dbReference>
<dbReference type="PANTHER" id="PTHR11911:SF111">
    <property type="entry name" value="INOSINE-5'-MONOPHOSPHATE DEHYDROGENASE"/>
    <property type="match status" value="1"/>
</dbReference>
<evidence type="ECO:0000256" key="17">
    <source>
        <dbReference type="PROSITE-ProRule" id="PRU00703"/>
    </source>
</evidence>
<evidence type="ECO:0000256" key="11">
    <source>
        <dbReference type="ARBA" id="ARBA00023122"/>
    </source>
</evidence>
<keyword evidence="8 13" id="KW-0630">Potassium</keyword>
<keyword evidence="7 13" id="KW-0658">Purine biosynthesis</keyword>
<dbReference type="SMART" id="SM00116">
    <property type="entry name" value="CBS"/>
    <property type="match status" value="2"/>
</dbReference>
<feature type="binding site" evidence="13">
    <location>
        <position position="332"/>
    </location>
    <ligand>
        <name>IMP</name>
        <dbReference type="ChEBI" id="CHEBI:58053"/>
    </ligand>
</feature>
<keyword evidence="23" id="KW-1185">Reference proteome</keyword>
<evidence type="ECO:0000256" key="9">
    <source>
        <dbReference type="ARBA" id="ARBA00023002"/>
    </source>
</evidence>
<comment type="subcellular location">
    <subcellularLocation>
        <location evidence="2 13">Cytoplasm</location>
    </subcellularLocation>
</comment>
<evidence type="ECO:0000256" key="15">
    <source>
        <dbReference type="PIRSR" id="PIRSR000130-3"/>
    </source>
</evidence>
<comment type="activity regulation">
    <text evidence="13">Mycophenolic acid (MPA) is a non-competitive inhibitor that prevents formation of the closed enzyme conformation by binding to the same site as the amobile flap. In contrast, mizoribine monophosphate (MZP) is a competitive inhibitor that induces the closed conformation. MPA is a potent inhibitor of mammalian IMPDHs but a poor inhibitor of the bacterial enzymes. MZP is a more potent inhibitor of bacterial IMPDH.</text>
</comment>
<keyword evidence="9 13" id="KW-0560">Oxidoreductase</keyword>